<accession>A0ACC2EV94</accession>
<gene>
    <name evidence="1" type="ORF">O6H91_01G121700</name>
</gene>
<proteinExistence type="predicted"/>
<sequence length="971" mass="109130">MAFHVACPLTCRKICYCSLGAPGLLQKFDGSHFQNGLALERLLGTSPFVLSTGQDTVEVLVPRLTKDHKKKKKKVLGGSVDGNNLRRSSFEQSKPPITGKPILSEYVEAEANGKFEELVEVDTSDKLLQETKKEAEEGKLNGNIIVNILPSAVPLVTCKICSTNEISDGEKARKMLSCKGCTRWYHQKCLKQWAQNRDLFNWASWLCGSCRYCEVCKRTGDADLLMFCKRCDEAYHSYCQQPSLKHVPSGPYLCPKHTRCHSCGSHVPGSGVSSRWFLSFNFCDACGRLFVKGKYCPICLKVYRESEPSPMVCCDVCEHWVHCSCDGISEDRYQQFQKDDNLLFKCAACRGECHQIKDMEDAVHELWKRRDDSERDQIAQLQASLGLPGKEEMKKICPLSSDDDMPNDNRQGHNGEIKCVEKFVPQKTEAAKNEFKSLVDVEKRGANKVTLKKAAKRTPKNPEGLTKTERHIGNKPKLHFQGTRPEKTDMYISNGIKNIPRERSKESQSEELEDLDSKVIDKTPAELRDNKQQLIVKSSKQVHRPKTVQTLTEIKAPTSLGNNFVEADGKKIHIKSTIKSKPIESQGVTELTEKMRSTKLILDLSANEFKKSDHMTKEPLLAKISEASKRPSIAFSKRKKVEVQSSGKREHSTAEISGGNNEDETSVGQESKSNKKPSEKSEPREFDGSFRTPKALGEYPPPAWGIHSESRRRRLPSSKFRDMDTSAWHRMSAFTHLHLGGSERSNSTGSVSGSDGLPVATLSKQKTVKERKSQVNLASSEDSHDHPINSELSGSMVDERFAEPARKKVKVIHFNERGSEGPGKQKNPFIEGHSKKDLKLKFRKQSVIEGEKQSDGMHENSVKGQRTKRRRPATAESEETSEDLIYQTCFPGKIDNGDDTSILQRLGLDAVAKRVEVFQSKKNSWRKGTIVAVFPHKSQFSIQYDNGDKKTQKYGKERIRLLSTSKRSNTG</sequence>
<evidence type="ECO:0000313" key="1">
    <source>
        <dbReference type="EMBL" id="KAJ7570479.1"/>
    </source>
</evidence>
<comment type="caution">
    <text evidence="1">The sequence shown here is derived from an EMBL/GenBank/DDBJ whole genome shotgun (WGS) entry which is preliminary data.</text>
</comment>
<dbReference type="EMBL" id="CM055092">
    <property type="protein sequence ID" value="KAJ7570479.1"/>
    <property type="molecule type" value="Genomic_DNA"/>
</dbReference>
<name>A0ACC2EV94_DIPCM</name>
<organism evidence="1 2">
    <name type="scientific">Diphasiastrum complanatum</name>
    <name type="common">Issler's clubmoss</name>
    <name type="synonym">Lycopodium complanatum</name>
    <dbReference type="NCBI Taxonomy" id="34168"/>
    <lineage>
        <taxon>Eukaryota</taxon>
        <taxon>Viridiplantae</taxon>
        <taxon>Streptophyta</taxon>
        <taxon>Embryophyta</taxon>
        <taxon>Tracheophyta</taxon>
        <taxon>Lycopodiopsida</taxon>
        <taxon>Lycopodiales</taxon>
        <taxon>Lycopodiaceae</taxon>
        <taxon>Lycopodioideae</taxon>
        <taxon>Diphasiastrum</taxon>
    </lineage>
</organism>
<reference evidence="2" key="1">
    <citation type="journal article" date="2024" name="Proc. Natl. Acad. Sci. U.S.A.">
        <title>Extraordinary preservation of gene collinearity over three hundred million years revealed in homosporous lycophytes.</title>
        <authorList>
            <person name="Li C."/>
            <person name="Wickell D."/>
            <person name="Kuo L.Y."/>
            <person name="Chen X."/>
            <person name="Nie B."/>
            <person name="Liao X."/>
            <person name="Peng D."/>
            <person name="Ji J."/>
            <person name="Jenkins J."/>
            <person name="Williams M."/>
            <person name="Shu S."/>
            <person name="Plott C."/>
            <person name="Barry K."/>
            <person name="Rajasekar S."/>
            <person name="Grimwood J."/>
            <person name="Han X."/>
            <person name="Sun S."/>
            <person name="Hou Z."/>
            <person name="He W."/>
            <person name="Dai G."/>
            <person name="Sun C."/>
            <person name="Schmutz J."/>
            <person name="Leebens-Mack J.H."/>
            <person name="Li F.W."/>
            <person name="Wang L."/>
        </authorList>
    </citation>
    <scope>NUCLEOTIDE SEQUENCE [LARGE SCALE GENOMIC DNA]</scope>
    <source>
        <strain evidence="2">cv. PW_Plant_1</strain>
    </source>
</reference>
<protein>
    <submittedName>
        <fullName evidence="1">Uncharacterized protein</fullName>
    </submittedName>
</protein>
<dbReference type="Proteomes" id="UP001162992">
    <property type="component" value="Chromosome 1"/>
</dbReference>
<evidence type="ECO:0000313" key="2">
    <source>
        <dbReference type="Proteomes" id="UP001162992"/>
    </source>
</evidence>
<keyword evidence="2" id="KW-1185">Reference proteome</keyword>